<comment type="caution">
    <text evidence="7">The sequence shown here is derived from an EMBL/GenBank/DDBJ whole genome shotgun (WGS) entry which is preliminary data.</text>
</comment>
<evidence type="ECO:0000313" key="7">
    <source>
        <dbReference type="EMBL" id="KAK0302789.1"/>
    </source>
</evidence>
<feature type="transmembrane region" description="Helical" evidence="6">
    <location>
        <begin position="164"/>
        <end position="182"/>
    </location>
</feature>
<feature type="transmembrane region" description="Helical" evidence="6">
    <location>
        <begin position="433"/>
        <end position="455"/>
    </location>
</feature>
<dbReference type="InterPro" id="IPR002293">
    <property type="entry name" value="AA/rel_permease1"/>
</dbReference>
<feature type="transmembrane region" description="Helical" evidence="6">
    <location>
        <begin position="387"/>
        <end position="413"/>
    </location>
</feature>
<accession>A0AAN6F7E2</accession>
<feature type="transmembrane region" description="Helical" evidence="6">
    <location>
        <begin position="88"/>
        <end position="112"/>
    </location>
</feature>
<feature type="transmembrane region" description="Helical" evidence="6">
    <location>
        <begin position="132"/>
        <end position="152"/>
    </location>
</feature>
<comment type="subcellular location">
    <subcellularLocation>
        <location evidence="1">Membrane</location>
        <topology evidence="1">Multi-pass membrane protein</topology>
    </subcellularLocation>
</comment>
<reference evidence="7" key="1">
    <citation type="submission" date="2021-12" db="EMBL/GenBank/DDBJ databases">
        <title>Black yeast isolated from Biological Soil Crust.</title>
        <authorList>
            <person name="Kurbessoian T."/>
        </authorList>
    </citation>
    <scope>NUCLEOTIDE SEQUENCE</scope>
    <source>
        <strain evidence="7">CCFEE 5208</strain>
    </source>
</reference>
<evidence type="ECO:0000256" key="1">
    <source>
        <dbReference type="ARBA" id="ARBA00004141"/>
    </source>
</evidence>
<keyword evidence="5 6" id="KW-0472">Membrane</keyword>
<dbReference type="Pfam" id="PF13520">
    <property type="entry name" value="AA_permease_2"/>
    <property type="match status" value="1"/>
</dbReference>
<keyword evidence="2" id="KW-0813">Transport</keyword>
<dbReference type="PIRSF" id="PIRSF006060">
    <property type="entry name" value="AA_transporter"/>
    <property type="match status" value="1"/>
</dbReference>
<dbReference type="PANTHER" id="PTHR45649">
    <property type="entry name" value="AMINO-ACID PERMEASE BAT1"/>
    <property type="match status" value="1"/>
</dbReference>
<feature type="transmembrane region" description="Helical" evidence="6">
    <location>
        <begin position="241"/>
        <end position="265"/>
    </location>
</feature>
<evidence type="ECO:0000256" key="3">
    <source>
        <dbReference type="ARBA" id="ARBA00022692"/>
    </source>
</evidence>
<dbReference type="PANTHER" id="PTHR45649:SF2">
    <property type="entry name" value="ACID PERMEASE, PUTATIVE-RELATED"/>
    <property type="match status" value="1"/>
</dbReference>
<dbReference type="GO" id="GO:0022857">
    <property type="term" value="F:transmembrane transporter activity"/>
    <property type="evidence" value="ECO:0007669"/>
    <property type="project" value="InterPro"/>
</dbReference>
<dbReference type="Gene3D" id="1.20.1740.10">
    <property type="entry name" value="Amino acid/polyamine transporter I"/>
    <property type="match status" value="1"/>
</dbReference>
<evidence type="ECO:0000256" key="2">
    <source>
        <dbReference type="ARBA" id="ARBA00022448"/>
    </source>
</evidence>
<gene>
    <name evidence="7" type="ORF">LTR82_017753</name>
</gene>
<sequence>MPCNTGWSRTAAEVDSGTTGGLVAAGTGGLIVVYIGCAFWYSALVASIAEMLVNSYLTKQSKTEEADALQGGQYHWSSEFAHPKAQKFISYLAGWLLTTSWLVGIASGLFLAGQLAQACIAIANPGFVPAAWQVWLFVLMFAIAAGLANTVLAQYLALLEIMAAGLYAIAFAANLIVLWVMAPKNTSSEVFGSFVNGAGWNNNGFGILTAQLSVLFLLIGSDGAAHMSEEIQDASLSVPRGIWGSYLLGAVTGFVMLVTFCFTFTENAANTTIGFPFIQVYLDATGSVGGAQALTAVLILLIFFGAANFMASASRQTFAFARDGGLPFSRQISKVNDRFGVPLVAVGVACTVPVLLSLIDLGSTVAFEAVSRVRIRRLAVTAADGGYALLQIVSLQFIALFFTYLVSIGTLIYRRLYGPPLPERRWSLGRLGLTINIIALLYGLFALAFVVIPSVPSPTLEEMNWVRASRAA</sequence>
<organism evidence="7 8">
    <name type="scientific">Friedmanniomyces endolithicus</name>
    <dbReference type="NCBI Taxonomy" id="329885"/>
    <lineage>
        <taxon>Eukaryota</taxon>
        <taxon>Fungi</taxon>
        <taxon>Dikarya</taxon>
        <taxon>Ascomycota</taxon>
        <taxon>Pezizomycotina</taxon>
        <taxon>Dothideomycetes</taxon>
        <taxon>Dothideomycetidae</taxon>
        <taxon>Mycosphaerellales</taxon>
        <taxon>Teratosphaeriaceae</taxon>
        <taxon>Friedmanniomyces</taxon>
    </lineage>
</organism>
<proteinExistence type="predicted"/>
<evidence type="ECO:0000313" key="8">
    <source>
        <dbReference type="Proteomes" id="UP001168146"/>
    </source>
</evidence>
<name>A0AAN6F7E2_9PEZI</name>
<evidence type="ECO:0000256" key="4">
    <source>
        <dbReference type="ARBA" id="ARBA00022989"/>
    </source>
</evidence>
<protein>
    <submittedName>
        <fullName evidence="7">Uncharacterized protein</fullName>
    </submittedName>
</protein>
<keyword evidence="4 6" id="KW-1133">Transmembrane helix</keyword>
<feature type="transmembrane region" description="Helical" evidence="6">
    <location>
        <begin position="202"/>
        <end position="220"/>
    </location>
</feature>
<feature type="transmembrane region" description="Helical" evidence="6">
    <location>
        <begin position="285"/>
        <end position="307"/>
    </location>
</feature>
<feature type="transmembrane region" description="Helical" evidence="6">
    <location>
        <begin position="31"/>
        <end position="53"/>
    </location>
</feature>
<dbReference type="Proteomes" id="UP001168146">
    <property type="component" value="Unassembled WGS sequence"/>
</dbReference>
<evidence type="ECO:0000256" key="5">
    <source>
        <dbReference type="ARBA" id="ARBA00023136"/>
    </source>
</evidence>
<feature type="transmembrane region" description="Helical" evidence="6">
    <location>
        <begin position="339"/>
        <end position="367"/>
    </location>
</feature>
<dbReference type="EMBL" id="JASUXU010000170">
    <property type="protein sequence ID" value="KAK0302789.1"/>
    <property type="molecule type" value="Genomic_DNA"/>
</dbReference>
<evidence type="ECO:0000256" key="6">
    <source>
        <dbReference type="SAM" id="Phobius"/>
    </source>
</evidence>
<keyword evidence="3 6" id="KW-0812">Transmembrane</keyword>
<dbReference type="GO" id="GO:0016020">
    <property type="term" value="C:membrane"/>
    <property type="evidence" value="ECO:0007669"/>
    <property type="project" value="UniProtKB-SubCell"/>
</dbReference>
<dbReference type="AlphaFoldDB" id="A0AAN6F7E2"/>